<dbReference type="EMBL" id="JAVDVW010000002">
    <property type="protein sequence ID" value="MDR7100547.1"/>
    <property type="molecule type" value="Genomic_DNA"/>
</dbReference>
<proteinExistence type="predicted"/>
<evidence type="ECO:0000256" key="1">
    <source>
        <dbReference type="SAM" id="Phobius"/>
    </source>
</evidence>
<keyword evidence="3" id="KW-1185">Reference proteome</keyword>
<evidence type="ECO:0008006" key="4">
    <source>
        <dbReference type="Google" id="ProtNLM"/>
    </source>
</evidence>
<evidence type="ECO:0000313" key="3">
    <source>
        <dbReference type="Proteomes" id="UP001267878"/>
    </source>
</evidence>
<protein>
    <recommendedName>
        <fullName evidence="4">DUF2798 domain-containing protein</fullName>
    </recommendedName>
</protein>
<gene>
    <name evidence="2" type="ORF">J2X04_002928</name>
</gene>
<dbReference type="InterPro" id="IPR021529">
    <property type="entry name" value="DUF2798"/>
</dbReference>
<organism evidence="2 3">
    <name type="scientific">Agrilutibacter niabensis</name>
    <dbReference type="NCBI Taxonomy" id="380628"/>
    <lineage>
        <taxon>Bacteria</taxon>
        <taxon>Pseudomonadati</taxon>
        <taxon>Pseudomonadota</taxon>
        <taxon>Gammaproteobacteria</taxon>
        <taxon>Lysobacterales</taxon>
        <taxon>Lysobacteraceae</taxon>
        <taxon>Agrilutibacter</taxon>
    </lineage>
</organism>
<sequence length="87" mass="9180">MLTPRQAQFAFVPSMVTVMSATISFAMSAFHHGFEPGLLQVWLNNWGLAFAVALPVAWITVPLVRGGLARLTGVAPAASARSLGELG</sequence>
<evidence type="ECO:0000313" key="2">
    <source>
        <dbReference type="EMBL" id="MDR7100547.1"/>
    </source>
</evidence>
<name>A0ABU1VSY7_9GAMM</name>
<accession>A0ABU1VSY7</accession>
<feature type="transmembrane region" description="Helical" evidence="1">
    <location>
        <begin position="12"/>
        <end position="34"/>
    </location>
</feature>
<keyword evidence="1" id="KW-0812">Transmembrane</keyword>
<keyword evidence="1" id="KW-0472">Membrane</keyword>
<dbReference type="RefSeq" id="WP_310055446.1">
    <property type="nucleotide sequence ID" value="NZ_JAVDVW010000002.1"/>
</dbReference>
<dbReference type="Pfam" id="PF11391">
    <property type="entry name" value="DUF2798"/>
    <property type="match status" value="1"/>
</dbReference>
<keyword evidence="1" id="KW-1133">Transmembrane helix</keyword>
<feature type="transmembrane region" description="Helical" evidence="1">
    <location>
        <begin position="46"/>
        <end position="64"/>
    </location>
</feature>
<reference evidence="2 3" key="1">
    <citation type="submission" date="2023-07" db="EMBL/GenBank/DDBJ databases">
        <title>Sorghum-associated microbial communities from plants grown in Nebraska, USA.</title>
        <authorList>
            <person name="Schachtman D."/>
        </authorList>
    </citation>
    <scope>NUCLEOTIDE SEQUENCE [LARGE SCALE GENOMIC DNA]</scope>
    <source>
        <strain evidence="2 3">BE187</strain>
    </source>
</reference>
<dbReference type="Proteomes" id="UP001267878">
    <property type="component" value="Unassembled WGS sequence"/>
</dbReference>
<comment type="caution">
    <text evidence="2">The sequence shown here is derived from an EMBL/GenBank/DDBJ whole genome shotgun (WGS) entry which is preliminary data.</text>
</comment>